<feature type="transmembrane region" description="Helical" evidence="10">
    <location>
        <begin position="283"/>
        <end position="305"/>
    </location>
</feature>
<dbReference type="GO" id="GO:0051119">
    <property type="term" value="F:sugar transmembrane transporter activity"/>
    <property type="evidence" value="ECO:0007669"/>
    <property type="project" value="InterPro"/>
</dbReference>
<feature type="transmembrane region" description="Helical" evidence="10">
    <location>
        <begin position="167"/>
        <end position="189"/>
    </location>
</feature>
<keyword evidence="6 10" id="KW-0812">Transmembrane</keyword>
<feature type="signal peptide" evidence="11">
    <location>
        <begin position="1"/>
        <end position="20"/>
    </location>
</feature>
<keyword evidence="5" id="KW-0762">Sugar transport</keyword>
<dbReference type="GO" id="GO:0012505">
    <property type="term" value="C:endomembrane system"/>
    <property type="evidence" value="ECO:0007669"/>
    <property type="project" value="UniProtKB-SubCell"/>
</dbReference>
<gene>
    <name evidence="12" type="ORF">BXYJ_LOCUS10673</name>
</gene>
<evidence type="ECO:0000256" key="5">
    <source>
        <dbReference type="ARBA" id="ARBA00022597"/>
    </source>
</evidence>
<protein>
    <recommendedName>
        <fullName evidence="3">Sugar transporter SWEET1</fullName>
    </recommendedName>
</protein>
<keyword evidence="9 10" id="KW-0472">Membrane</keyword>
<evidence type="ECO:0000256" key="3">
    <source>
        <dbReference type="ARBA" id="ARBA00021741"/>
    </source>
</evidence>
<keyword evidence="13" id="KW-1185">Reference proteome</keyword>
<dbReference type="PANTHER" id="PTHR10791:SF245">
    <property type="entry name" value="SUGAR TRANSPORTER SWEET"/>
    <property type="match status" value="1"/>
</dbReference>
<reference evidence="12" key="1">
    <citation type="submission" date="2020-09" db="EMBL/GenBank/DDBJ databases">
        <authorList>
            <person name="Kikuchi T."/>
        </authorList>
    </citation>
    <scope>NUCLEOTIDE SEQUENCE</scope>
    <source>
        <strain evidence="12">Ka4C1</strain>
    </source>
</reference>
<feature type="transmembrane region" description="Helical" evidence="10">
    <location>
        <begin position="226"/>
        <end position="246"/>
    </location>
</feature>
<dbReference type="OrthoDB" id="409725at2759"/>
<dbReference type="Proteomes" id="UP000659654">
    <property type="component" value="Unassembled WGS sequence"/>
</dbReference>
<sequence>MGRVVVVLFVLPSLLALADMDSEEFLYIKARKPQCYCPPIHLLPVCSDHSCPTTSIQHHPNLKQVCSDRRLTCKSKSTEYPQRRQIRMSNRRSQRLICGSCGIMGWFEVFTLWLSLYSISFTFLPLFVVLDWKRRGSADGFSSINYVLPLLTMCCWYRHGLMTNDNVNIYLNLVNLVVFSFYTLAFAYYQPIRKYLYIQVISLVFTIYSIIQYVDGHQEHEKPDVMASVAAATQIISLFGGVNDIIRAISLKTTEYIPASIQFGIFALTLQWTFYGIAVQNYYIAAANVAGLLVNVVTLGLYFVYPPKTWVVPLFGVGGTGKKRD</sequence>
<evidence type="ECO:0000313" key="12">
    <source>
        <dbReference type="EMBL" id="CAD5229810.1"/>
    </source>
</evidence>
<keyword evidence="4" id="KW-0813">Transport</keyword>
<evidence type="ECO:0000256" key="4">
    <source>
        <dbReference type="ARBA" id="ARBA00022448"/>
    </source>
</evidence>
<name>A0A7I8XLA2_BURXY</name>
<comment type="subcellular location">
    <subcellularLocation>
        <location evidence="1">Endomembrane system</location>
        <topology evidence="1">Multi-pass membrane protein</topology>
    </subcellularLocation>
</comment>
<comment type="similarity">
    <text evidence="2">Belongs to the SWEET sugar transporter family.</text>
</comment>
<evidence type="ECO:0000256" key="10">
    <source>
        <dbReference type="SAM" id="Phobius"/>
    </source>
</evidence>
<comment type="caution">
    <text evidence="12">The sequence shown here is derived from an EMBL/GenBank/DDBJ whole genome shotgun (WGS) entry which is preliminary data.</text>
</comment>
<dbReference type="AlphaFoldDB" id="A0A7I8XLA2"/>
<evidence type="ECO:0000256" key="8">
    <source>
        <dbReference type="ARBA" id="ARBA00022989"/>
    </source>
</evidence>
<dbReference type="InterPro" id="IPR004316">
    <property type="entry name" value="SWEET_rpt"/>
</dbReference>
<evidence type="ECO:0000256" key="6">
    <source>
        <dbReference type="ARBA" id="ARBA00022692"/>
    </source>
</evidence>
<dbReference type="EMBL" id="CAJFCV020000005">
    <property type="protein sequence ID" value="CAG9120548.1"/>
    <property type="molecule type" value="Genomic_DNA"/>
</dbReference>
<dbReference type="SMR" id="A0A7I8XLA2"/>
<keyword evidence="11" id="KW-0732">Signal</keyword>
<dbReference type="Pfam" id="PF03083">
    <property type="entry name" value="MtN3_slv"/>
    <property type="match status" value="2"/>
</dbReference>
<dbReference type="Gene3D" id="1.20.1280.290">
    <property type="match status" value="2"/>
</dbReference>
<accession>A0A7I8XLA2</accession>
<evidence type="ECO:0000256" key="11">
    <source>
        <dbReference type="SAM" id="SignalP"/>
    </source>
</evidence>
<feature type="chain" id="PRO_5035412621" description="Sugar transporter SWEET1" evidence="11">
    <location>
        <begin position="21"/>
        <end position="325"/>
    </location>
</feature>
<evidence type="ECO:0000313" key="13">
    <source>
        <dbReference type="Proteomes" id="UP000659654"/>
    </source>
</evidence>
<keyword evidence="8 10" id="KW-1133">Transmembrane helix</keyword>
<dbReference type="Proteomes" id="UP000582659">
    <property type="component" value="Unassembled WGS sequence"/>
</dbReference>
<feature type="transmembrane region" description="Helical" evidence="10">
    <location>
        <begin position="258"/>
        <end position="277"/>
    </location>
</feature>
<feature type="transmembrane region" description="Helical" evidence="10">
    <location>
        <begin position="196"/>
        <end position="214"/>
    </location>
</feature>
<dbReference type="PANTHER" id="PTHR10791">
    <property type="entry name" value="RAG1-ACTIVATING PROTEIN 1"/>
    <property type="match status" value="1"/>
</dbReference>
<evidence type="ECO:0000256" key="2">
    <source>
        <dbReference type="ARBA" id="ARBA00007809"/>
    </source>
</evidence>
<dbReference type="EMBL" id="CAJFDI010000005">
    <property type="protein sequence ID" value="CAD5229810.1"/>
    <property type="molecule type" value="Genomic_DNA"/>
</dbReference>
<evidence type="ECO:0000256" key="9">
    <source>
        <dbReference type="ARBA" id="ARBA00023136"/>
    </source>
</evidence>
<evidence type="ECO:0000256" key="1">
    <source>
        <dbReference type="ARBA" id="ARBA00004127"/>
    </source>
</evidence>
<dbReference type="GO" id="GO:0016020">
    <property type="term" value="C:membrane"/>
    <property type="evidence" value="ECO:0007669"/>
    <property type="project" value="InterPro"/>
</dbReference>
<dbReference type="InterPro" id="IPR047664">
    <property type="entry name" value="SWEET"/>
</dbReference>
<keyword evidence="7" id="KW-0677">Repeat</keyword>
<organism evidence="12 13">
    <name type="scientific">Bursaphelenchus xylophilus</name>
    <name type="common">Pinewood nematode worm</name>
    <name type="synonym">Aphelenchoides xylophilus</name>
    <dbReference type="NCBI Taxonomy" id="6326"/>
    <lineage>
        <taxon>Eukaryota</taxon>
        <taxon>Metazoa</taxon>
        <taxon>Ecdysozoa</taxon>
        <taxon>Nematoda</taxon>
        <taxon>Chromadorea</taxon>
        <taxon>Rhabditida</taxon>
        <taxon>Tylenchina</taxon>
        <taxon>Tylenchomorpha</taxon>
        <taxon>Aphelenchoidea</taxon>
        <taxon>Aphelenchoididae</taxon>
        <taxon>Bursaphelenchus</taxon>
    </lineage>
</organism>
<proteinExistence type="inferred from homology"/>
<evidence type="ECO:0000256" key="7">
    <source>
        <dbReference type="ARBA" id="ARBA00022737"/>
    </source>
</evidence>